<proteinExistence type="predicted"/>
<dbReference type="Pfam" id="PF22255">
    <property type="entry name" value="Gp44-like_2nd"/>
    <property type="match status" value="1"/>
</dbReference>
<comment type="caution">
    <text evidence="4">The sequence shown here is derived from an EMBL/GenBank/DDBJ whole genome shotgun (WGS) entry which is preliminary data.</text>
</comment>
<sequence length="382" mass="40770">MLSLMVGGQLYEGWTEVTVTRSVENAVSTFDLGLSEKWAKKVGDDRALALMDQLNGTPWRIQPCMPCEILMDGETVITGYVDSYNPSYAASDHGARVTGRSRTADVADCSAIVPGGQFTGYDLGQIARTLCATVGVGVDIETDLGAPFPDVQVQQGETIFELIERLSRLRAVLVRDAPSGNLVLARAGKGRGAGSLRQGVNILSASATLSAAERYSDYIVKGQQAATDAISGTQATEPIGKARDPGITRYRPKLVIAEGQTDIATAVERATWEKLTRAANGVRATITVQDWRDPNSDRLWAPNEMAYVDSSWLAVQRDLLIAGVTYRLNEGGTTCELSLAPPEAYTPEPVDPSAAANLGGAFAILDQKGVLSPPVGKKERPV</sequence>
<reference evidence="4 5" key="1">
    <citation type="journal article" date="2016" name="Antonie Van Leeuwenhoek">
        <title>Dongia soli sp. nov., isolated from soil from Dokdo, Korea.</title>
        <authorList>
            <person name="Kim D.U."/>
            <person name="Lee H."/>
            <person name="Kim H."/>
            <person name="Kim S.G."/>
            <person name="Ka J.O."/>
        </authorList>
    </citation>
    <scope>NUCLEOTIDE SEQUENCE [LARGE SCALE GENOMIC DNA]</scope>
    <source>
        <strain evidence="4 5">D78</strain>
    </source>
</reference>
<evidence type="ECO:0000259" key="2">
    <source>
        <dbReference type="Pfam" id="PF21929"/>
    </source>
</evidence>
<dbReference type="Gene3D" id="2.30.300.10">
    <property type="entry name" value="Baseplate protein-like domain - beta roll fold"/>
    <property type="match status" value="1"/>
</dbReference>
<dbReference type="RefSeq" id="WP_320507336.1">
    <property type="nucleotide sequence ID" value="NZ_JAXCLW010000001.1"/>
</dbReference>
<dbReference type="InterPro" id="IPR053981">
    <property type="entry name" value="Gp44/GpP-like_2nd"/>
</dbReference>
<gene>
    <name evidence="4" type="ORF">SMD27_05625</name>
</gene>
<name>A0ABU5E7Z9_9PROT</name>
<keyword evidence="5" id="KW-1185">Reference proteome</keyword>
<feature type="domain" description="Baseplate hub protein gp44/GpP-like C-terminal" evidence="2">
    <location>
        <begin position="264"/>
        <end position="348"/>
    </location>
</feature>
<dbReference type="Proteomes" id="UP001279642">
    <property type="component" value="Unassembled WGS sequence"/>
</dbReference>
<dbReference type="Pfam" id="PF21929">
    <property type="entry name" value="GpP_4th"/>
    <property type="match status" value="1"/>
</dbReference>
<dbReference type="InterPro" id="IPR023399">
    <property type="entry name" value="Baseplate-like_2-layer_sand"/>
</dbReference>
<feature type="domain" description="Baseplate hub protein gp44/GpP-like second" evidence="3">
    <location>
        <begin position="103"/>
        <end position="186"/>
    </location>
</feature>
<dbReference type="Gene3D" id="3.55.50.10">
    <property type="entry name" value="Baseplate protein-like domains"/>
    <property type="match status" value="1"/>
</dbReference>
<evidence type="ECO:0000313" key="5">
    <source>
        <dbReference type="Proteomes" id="UP001279642"/>
    </source>
</evidence>
<dbReference type="PIRSF" id="PIRSF004440">
    <property type="entry name" value="GpP"/>
    <property type="match status" value="1"/>
</dbReference>
<protein>
    <submittedName>
        <fullName evidence="4">Contractile injection system protein, VgrG/Pvc8 family</fullName>
    </submittedName>
</protein>
<accession>A0ABU5E7Z9</accession>
<dbReference type="Gene3D" id="3.30.1920.10">
    <property type="entry name" value="Baseplate protein-like domains - 2 layer sandwich fold"/>
    <property type="match status" value="1"/>
</dbReference>
<dbReference type="SUPFAM" id="SSF69279">
    <property type="entry name" value="Phage tail proteins"/>
    <property type="match status" value="2"/>
</dbReference>
<dbReference type="InterPro" id="IPR053982">
    <property type="entry name" value="Gp44/GpP-like_C"/>
</dbReference>
<dbReference type="InterPro" id="IPR049354">
    <property type="entry name" value="GpP-like_N"/>
</dbReference>
<dbReference type="InterPro" id="IPR026276">
    <property type="entry name" value="Baseplate_GpP"/>
</dbReference>
<dbReference type="Pfam" id="PF21683">
    <property type="entry name" value="GpP-like_1st"/>
    <property type="match status" value="1"/>
</dbReference>
<dbReference type="EMBL" id="JAXCLW010000001">
    <property type="protein sequence ID" value="MDY0882311.1"/>
    <property type="molecule type" value="Genomic_DNA"/>
</dbReference>
<evidence type="ECO:0000259" key="3">
    <source>
        <dbReference type="Pfam" id="PF22255"/>
    </source>
</evidence>
<evidence type="ECO:0000259" key="1">
    <source>
        <dbReference type="Pfam" id="PF21683"/>
    </source>
</evidence>
<evidence type="ECO:0000313" key="4">
    <source>
        <dbReference type="EMBL" id="MDY0882311.1"/>
    </source>
</evidence>
<feature type="domain" description="Baseplate hub protein gp44-like N-terminal" evidence="1">
    <location>
        <begin position="2"/>
        <end position="101"/>
    </location>
</feature>
<organism evidence="4 5">
    <name type="scientific">Dongia soli</name>
    <dbReference type="NCBI Taxonomy" id="600628"/>
    <lineage>
        <taxon>Bacteria</taxon>
        <taxon>Pseudomonadati</taxon>
        <taxon>Pseudomonadota</taxon>
        <taxon>Alphaproteobacteria</taxon>
        <taxon>Rhodospirillales</taxon>
        <taxon>Dongiaceae</taxon>
        <taxon>Dongia</taxon>
    </lineage>
</organism>